<dbReference type="InterPro" id="IPR027417">
    <property type="entry name" value="P-loop_NTPase"/>
</dbReference>
<comment type="caution">
    <text evidence="1">The sequence shown here is derived from an EMBL/GenBank/DDBJ whole genome shotgun (WGS) entry which is preliminary data.</text>
</comment>
<reference evidence="1 2" key="1">
    <citation type="submission" date="2019-06" db="EMBL/GenBank/DDBJ databases">
        <title>Metagenome assembled Genome of Spiribacter salinus SL48-SHIP from the microbial mat of Salt Lake 48 (Novosibirsk region, Russia).</title>
        <authorList>
            <person name="Shipova A."/>
            <person name="Rozanov A.S."/>
            <person name="Bryanskaya A.V."/>
            <person name="Peltek S.E."/>
        </authorList>
    </citation>
    <scope>NUCLEOTIDE SEQUENCE [LARGE SCALE GENOMIC DNA]</scope>
    <source>
        <strain evidence="1">SL48-SHIP-2</strain>
    </source>
</reference>
<dbReference type="Gene3D" id="3.40.50.300">
    <property type="entry name" value="P-loop containing nucleotide triphosphate hydrolases"/>
    <property type="match status" value="1"/>
</dbReference>
<sequence length="246" mass="27753">MALDPRNLKPADLVRLLNSTPLGTVVDERQVYRHRMRAGFRVGDGKRVDLLRYVGWLIDQRHGPKDTRPAQDYEAKKEAARLRNATIARAGRDIAPLPEVVDLDRKATARESFRAFCEAYFPLTFNLGWSRDHLKVIAKIEQAVLHGGLFAMAMPRGSGKTTLAECACLWAMLYGHREFVCLIGSDEGAVVRQALSSRGTNCRRRPLWDRSVRPLIDPCGRRHNDFHKNIGAGFPIILICDVRPTI</sequence>
<organism evidence="1 2">
    <name type="scientific">Spiribacter salinus</name>
    <dbReference type="NCBI Taxonomy" id="1335746"/>
    <lineage>
        <taxon>Bacteria</taxon>
        <taxon>Pseudomonadati</taxon>
        <taxon>Pseudomonadota</taxon>
        <taxon>Gammaproteobacteria</taxon>
        <taxon>Chromatiales</taxon>
        <taxon>Ectothiorhodospiraceae</taxon>
        <taxon>Spiribacter</taxon>
    </lineage>
</organism>
<accession>A0A540VPX4</accession>
<dbReference type="Proteomes" id="UP000315400">
    <property type="component" value="Unassembled WGS sequence"/>
</dbReference>
<evidence type="ECO:0000313" key="2">
    <source>
        <dbReference type="Proteomes" id="UP000315400"/>
    </source>
</evidence>
<gene>
    <name evidence="1" type="ORF">FKY71_12510</name>
</gene>
<evidence type="ECO:0000313" key="1">
    <source>
        <dbReference type="EMBL" id="TQE98696.1"/>
    </source>
</evidence>
<dbReference type="AlphaFoldDB" id="A0A540VPX4"/>
<name>A0A540VPX4_9GAMM</name>
<dbReference type="EMBL" id="VIFK01000152">
    <property type="protein sequence ID" value="TQE98696.1"/>
    <property type="molecule type" value="Genomic_DNA"/>
</dbReference>
<proteinExistence type="predicted"/>
<protein>
    <submittedName>
        <fullName evidence="1">Uncharacterized protein</fullName>
    </submittedName>
</protein>